<protein>
    <submittedName>
        <fullName evidence="2">Uncharacterized protein</fullName>
    </submittedName>
</protein>
<reference evidence="2 3" key="2">
    <citation type="submission" date="2016-08" db="EMBL/GenBank/DDBJ databases">
        <title>Pervasive Adenine N6-methylation of Active Genes in Fungi.</title>
        <authorList>
            <consortium name="DOE Joint Genome Institute"/>
            <person name="Mondo S.J."/>
            <person name="Dannebaum R.O."/>
            <person name="Kuo R.C."/>
            <person name="Labutti K."/>
            <person name="Haridas S."/>
            <person name="Kuo A."/>
            <person name="Salamov A."/>
            <person name="Ahrendt S.R."/>
            <person name="Lipzen A."/>
            <person name="Sullivan W."/>
            <person name="Andreopoulos W.B."/>
            <person name="Clum A."/>
            <person name="Lindquist E."/>
            <person name="Daum C."/>
            <person name="Ramamoorthy G.K."/>
            <person name="Gryganskyi A."/>
            <person name="Culley D."/>
            <person name="Magnuson J.K."/>
            <person name="James T.Y."/>
            <person name="O'Malley M.A."/>
            <person name="Stajich J.E."/>
            <person name="Spatafora J.W."/>
            <person name="Visel A."/>
            <person name="Grigoriev I.V."/>
        </authorList>
    </citation>
    <scope>NUCLEOTIDE SEQUENCE [LARGE SCALE GENOMIC DNA]</scope>
    <source>
        <strain evidence="3">finn</strain>
    </source>
</reference>
<accession>A0A1Y1V788</accession>
<name>A0A1Y1V788_9FUNG</name>
<feature type="compositionally biased region" description="Low complexity" evidence="1">
    <location>
        <begin position="88"/>
        <end position="105"/>
    </location>
</feature>
<feature type="region of interest" description="Disordered" evidence="1">
    <location>
        <begin position="307"/>
        <end position="329"/>
    </location>
</feature>
<evidence type="ECO:0000313" key="3">
    <source>
        <dbReference type="Proteomes" id="UP000193719"/>
    </source>
</evidence>
<feature type="non-terminal residue" evidence="2">
    <location>
        <position position="1"/>
    </location>
</feature>
<evidence type="ECO:0000313" key="2">
    <source>
        <dbReference type="EMBL" id="ORX48929.1"/>
    </source>
</evidence>
<dbReference type="OrthoDB" id="10531610at2759"/>
<reference evidence="2 3" key="1">
    <citation type="submission" date="2016-08" db="EMBL/GenBank/DDBJ databases">
        <title>Genomes of anaerobic fungi encode conserved fungal cellulosomes for biomass hydrolysis.</title>
        <authorList>
            <consortium name="DOE Joint Genome Institute"/>
            <person name="Haitjema C.H."/>
            <person name="Gilmore S.P."/>
            <person name="Henske J.K."/>
            <person name="Solomon K.V."/>
            <person name="De Groot R."/>
            <person name="Kuo A."/>
            <person name="Mondo S.J."/>
            <person name="Salamov A.A."/>
            <person name="Labutti K."/>
            <person name="Zhao Z."/>
            <person name="Chiniquy J."/>
            <person name="Barry K."/>
            <person name="Brewer H.M."/>
            <person name="Purvine S.O."/>
            <person name="Wright A.T."/>
            <person name="Boxma B."/>
            <person name="Van Alen T."/>
            <person name="Hackstein J.H."/>
            <person name="Baker S.E."/>
            <person name="Grigoriev I.V."/>
            <person name="O'Malley M.A."/>
        </authorList>
    </citation>
    <scope>NUCLEOTIDE SEQUENCE [LARGE SCALE GENOMIC DNA]</scope>
    <source>
        <strain evidence="3">finn</strain>
    </source>
</reference>
<feature type="region of interest" description="Disordered" evidence="1">
    <location>
        <begin position="77"/>
        <end position="105"/>
    </location>
</feature>
<sequence length="627" mass="72646">LRDKKDCIIWDKDLCINKYNNNYFQINSPTANDEGDSLEDISDLTVSSDEHEQHMHINNIYETNLKKPHHDHYVNHEKVKKNKRARKNSNTSENSNLTSTSTTNTEITTTSSFNIEIKNYQDDITYSELLNNPMKKQEICQMEKSHNNFMKSWLDFENNIYFNLNYFIKNDFIDIYNCLNQKNSTLELNSLKCSIGGPYLNQLEKGEDDCEKIRKKTRYKQSTLIKAYECYQRNKISSLNTANAINNSYRLKKKPIFLYSLSDLDISNDNIEKHPKSVNPLLNLIHKNSKLGFDDSFDFKFNNKEKESDSNISIGSNNDNNNDNNDNENEVFLTKSDLNSNDSNEKILKDENEYELNSCISEKYIGEDEKGLNNSYMNEFQGSNSFSLANSNNNSSISIDTNINENRLPDIDSNSIKHSNNTNFQFDNTSYYKRNIDKECEYLQKARDKLMDEFVATVSKYKKYKNLKRATQIECQDSNKLIYTNHRNNRILNKSSLNNNKSYVNKPSSSSTKPSSSSSSLKLQESQNSIYIEQLRHPNCTSTQHEPSSLNNTIISSSQNQLSQTNPYMIKIDSSKIRSVSQIPDVILNKNKIPLTMKTLIARDLPVIESKFPISRIYWMKNVANNF</sequence>
<comment type="caution">
    <text evidence="2">The sequence shown here is derived from an EMBL/GenBank/DDBJ whole genome shotgun (WGS) entry which is preliminary data.</text>
</comment>
<dbReference type="AlphaFoldDB" id="A0A1Y1V788"/>
<feature type="region of interest" description="Disordered" evidence="1">
    <location>
        <begin position="493"/>
        <end position="521"/>
    </location>
</feature>
<dbReference type="Proteomes" id="UP000193719">
    <property type="component" value="Unassembled WGS sequence"/>
</dbReference>
<keyword evidence="3" id="KW-1185">Reference proteome</keyword>
<evidence type="ECO:0000256" key="1">
    <source>
        <dbReference type="SAM" id="MobiDB-lite"/>
    </source>
</evidence>
<feature type="compositionally biased region" description="Low complexity" evidence="1">
    <location>
        <begin position="310"/>
        <end position="324"/>
    </location>
</feature>
<organism evidence="2 3">
    <name type="scientific">Piromyces finnis</name>
    <dbReference type="NCBI Taxonomy" id="1754191"/>
    <lineage>
        <taxon>Eukaryota</taxon>
        <taxon>Fungi</taxon>
        <taxon>Fungi incertae sedis</taxon>
        <taxon>Chytridiomycota</taxon>
        <taxon>Chytridiomycota incertae sedis</taxon>
        <taxon>Neocallimastigomycetes</taxon>
        <taxon>Neocallimastigales</taxon>
        <taxon>Neocallimastigaceae</taxon>
        <taxon>Piromyces</taxon>
    </lineage>
</organism>
<dbReference type="STRING" id="1754191.A0A1Y1V788"/>
<proteinExistence type="predicted"/>
<gene>
    <name evidence="2" type="ORF">BCR36DRAFT_259672</name>
</gene>
<feature type="non-terminal residue" evidence="2">
    <location>
        <position position="627"/>
    </location>
</feature>
<feature type="compositionally biased region" description="Basic residues" evidence="1">
    <location>
        <begin position="78"/>
        <end position="87"/>
    </location>
</feature>
<dbReference type="EMBL" id="MCFH01000025">
    <property type="protein sequence ID" value="ORX48929.1"/>
    <property type="molecule type" value="Genomic_DNA"/>
</dbReference>